<dbReference type="AlphaFoldDB" id="A0A179GBP6"/>
<name>A0A179GBP6_PURLI</name>
<dbReference type="Proteomes" id="UP000078240">
    <property type="component" value="Unassembled WGS sequence"/>
</dbReference>
<comment type="caution">
    <text evidence="2">The sequence shown here is derived from an EMBL/GenBank/DDBJ whole genome shotgun (WGS) entry which is preliminary data.</text>
</comment>
<dbReference type="EMBL" id="LSBH01000008">
    <property type="protein sequence ID" value="OAQ75245.1"/>
    <property type="molecule type" value="Genomic_DNA"/>
</dbReference>
<gene>
    <name evidence="2" type="ORF">VFPBJ_09220</name>
</gene>
<organism evidence="2 3">
    <name type="scientific">Purpureocillium lilacinum</name>
    <name type="common">Paecilomyces lilacinus</name>
    <dbReference type="NCBI Taxonomy" id="33203"/>
    <lineage>
        <taxon>Eukaryota</taxon>
        <taxon>Fungi</taxon>
        <taxon>Dikarya</taxon>
        <taxon>Ascomycota</taxon>
        <taxon>Pezizomycotina</taxon>
        <taxon>Sordariomycetes</taxon>
        <taxon>Hypocreomycetidae</taxon>
        <taxon>Hypocreales</taxon>
        <taxon>Ophiocordycipitaceae</taxon>
        <taxon>Purpureocillium</taxon>
    </lineage>
</organism>
<feature type="region of interest" description="Disordered" evidence="1">
    <location>
        <begin position="1"/>
        <end position="132"/>
    </location>
</feature>
<evidence type="ECO:0000313" key="3">
    <source>
        <dbReference type="Proteomes" id="UP000078240"/>
    </source>
</evidence>
<reference evidence="2 3" key="1">
    <citation type="submission" date="2016-01" db="EMBL/GenBank/DDBJ databases">
        <title>Biosynthesis of antibiotic leucinostatins and their inhibition on Phytophthora in bio-control Purpureocillium lilacinum.</title>
        <authorList>
            <person name="Wang G."/>
            <person name="Liu Z."/>
            <person name="Lin R."/>
            <person name="Li E."/>
            <person name="Mao Z."/>
            <person name="Ling J."/>
            <person name="Yin W."/>
            <person name="Xie B."/>
        </authorList>
    </citation>
    <scope>NUCLEOTIDE SEQUENCE [LARGE SCALE GENOMIC DNA]</scope>
    <source>
        <strain evidence="2">PLBJ-1</strain>
    </source>
</reference>
<proteinExistence type="predicted"/>
<feature type="compositionally biased region" description="Gly residues" evidence="1">
    <location>
        <begin position="78"/>
        <end position="94"/>
    </location>
</feature>
<feature type="compositionally biased region" description="Low complexity" evidence="1">
    <location>
        <begin position="1"/>
        <end position="15"/>
    </location>
</feature>
<evidence type="ECO:0000313" key="2">
    <source>
        <dbReference type="EMBL" id="OAQ75245.1"/>
    </source>
</evidence>
<accession>A0A179GBP6</accession>
<sequence length="332" mass="36097">MGSSQSSTSSSSDGSAPKKSLYQRAQEKKRGPGTSGLSDEDLKKYTGKTRAEFDAWKETTPGVGKNQLAGKLAVGPTSGLGGAATAGGLGGWGPGAEPNDPNRGMKFPPQPLPRKESFGDESEQEEVKKKEVKVTKLTDGTAIPAFTPSRVQSILTSRNQHPPPFLSLFYLNTATIYCAAITDSLDAMQTQVLPSRALTDDEIGALADHMGATTGIVLASRPAILGTTLLLAWRGRATFRFPFWQPKWVKTSQDVFPSIAQPWLRDEKTARLAWHASRVVTYGVLCYLVVPFPLVTYAHVRGTQGIASDPRLQEIFAESVQYKEEMKKLRLR</sequence>
<evidence type="ECO:0000256" key="1">
    <source>
        <dbReference type="SAM" id="MobiDB-lite"/>
    </source>
</evidence>
<protein>
    <submittedName>
        <fullName evidence="2">Uncharacterized protein</fullName>
    </submittedName>
</protein>
<feature type="compositionally biased region" description="Basic and acidic residues" evidence="1">
    <location>
        <begin position="40"/>
        <end position="57"/>
    </location>
</feature>